<dbReference type="InterPro" id="IPR000620">
    <property type="entry name" value="EamA_dom"/>
</dbReference>
<feature type="transmembrane region" description="Helical" evidence="6">
    <location>
        <begin position="64"/>
        <end position="86"/>
    </location>
</feature>
<dbReference type="PANTHER" id="PTHR32322:SF2">
    <property type="entry name" value="EAMA DOMAIN-CONTAINING PROTEIN"/>
    <property type="match status" value="1"/>
</dbReference>
<evidence type="ECO:0000256" key="5">
    <source>
        <dbReference type="ARBA" id="ARBA00023136"/>
    </source>
</evidence>
<evidence type="ECO:0000256" key="1">
    <source>
        <dbReference type="ARBA" id="ARBA00004141"/>
    </source>
</evidence>
<comment type="subcellular location">
    <subcellularLocation>
        <location evidence="1">Membrane</location>
        <topology evidence="1">Multi-pass membrane protein</topology>
    </subcellularLocation>
</comment>
<dbReference type="RefSeq" id="WP_201656177.1">
    <property type="nucleotide sequence ID" value="NZ_JAEQNC010000004.1"/>
</dbReference>
<keyword evidence="4 6" id="KW-1133">Transmembrane helix</keyword>
<accession>A0A937CNL6</accession>
<evidence type="ECO:0000256" key="2">
    <source>
        <dbReference type="ARBA" id="ARBA00007362"/>
    </source>
</evidence>
<dbReference type="InterPro" id="IPR037185">
    <property type="entry name" value="EmrE-like"/>
</dbReference>
<proteinExistence type="inferred from homology"/>
<organism evidence="8 9">
    <name type="scientific">Rhizobium setariae</name>
    <dbReference type="NCBI Taxonomy" id="2801340"/>
    <lineage>
        <taxon>Bacteria</taxon>
        <taxon>Pseudomonadati</taxon>
        <taxon>Pseudomonadota</taxon>
        <taxon>Alphaproteobacteria</taxon>
        <taxon>Hyphomicrobiales</taxon>
        <taxon>Rhizobiaceae</taxon>
        <taxon>Rhizobium/Agrobacterium group</taxon>
        <taxon>Rhizobium</taxon>
    </lineage>
</organism>
<evidence type="ECO:0000256" key="6">
    <source>
        <dbReference type="SAM" id="Phobius"/>
    </source>
</evidence>
<dbReference type="InterPro" id="IPR050638">
    <property type="entry name" value="AA-Vitamin_Transporters"/>
</dbReference>
<dbReference type="Proteomes" id="UP000633219">
    <property type="component" value="Unassembled WGS sequence"/>
</dbReference>
<protein>
    <submittedName>
        <fullName evidence="8">DMT family transporter</fullName>
    </submittedName>
</protein>
<feature type="transmembrane region" description="Helical" evidence="6">
    <location>
        <begin position="153"/>
        <end position="172"/>
    </location>
</feature>
<keyword evidence="9" id="KW-1185">Reference proteome</keyword>
<dbReference type="PANTHER" id="PTHR32322">
    <property type="entry name" value="INNER MEMBRANE TRANSPORTER"/>
    <property type="match status" value="1"/>
</dbReference>
<keyword evidence="3 6" id="KW-0812">Transmembrane</keyword>
<evidence type="ECO:0000256" key="4">
    <source>
        <dbReference type="ARBA" id="ARBA00022989"/>
    </source>
</evidence>
<gene>
    <name evidence="8" type="ORF">JJB09_08740</name>
</gene>
<comment type="similarity">
    <text evidence="2">Belongs to the EamA transporter family.</text>
</comment>
<evidence type="ECO:0000256" key="3">
    <source>
        <dbReference type="ARBA" id="ARBA00022692"/>
    </source>
</evidence>
<feature type="domain" description="EamA" evidence="7">
    <location>
        <begin position="160"/>
        <end position="287"/>
    </location>
</feature>
<feature type="transmembrane region" description="Helical" evidence="6">
    <location>
        <begin position="184"/>
        <end position="203"/>
    </location>
</feature>
<dbReference type="Pfam" id="PF00892">
    <property type="entry name" value="EamA"/>
    <property type="match status" value="2"/>
</dbReference>
<feature type="transmembrane region" description="Helical" evidence="6">
    <location>
        <begin position="215"/>
        <end position="236"/>
    </location>
</feature>
<feature type="transmembrane region" description="Helical" evidence="6">
    <location>
        <begin position="271"/>
        <end position="288"/>
    </location>
</feature>
<feature type="domain" description="EamA" evidence="7">
    <location>
        <begin position="9"/>
        <end position="135"/>
    </location>
</feature>
<name>A0A937CNL6_9HYPH</name>
<evidence type="ECO:0000313" key="9">
    <source>
        <dbReference type="Proteomes" id="UP000633219"/>
    </source>
</evidence>
<dbReference type="SUPFAM" id="SSF103481">
    <property type="entry name" value="Multidrug resistance efflux transporter EmrE"/>
    <property type="match status" value="2"/>
</dbReference>
<comment type="caution">
    <text evidence="8">The sequence shown here is derived from an EMBL/GenBank/DDBJ whole genome shotgun (WGS) entry which is preliminary data.</text>
</comment>
<dbReference type="AlphaFoldDB" id="A0A937CNL6"/>
<dbReference type="GO" id="GO:0016020">
    <property type="term" value="C:membrane"/>
    <property type="evidence" value="ECO:0007669"/>
    <property type="project" value="UniProtKB-SubCell"/>
</dbReference>
<feature type="transmembrane region" description="Helical" evidence="6">
    <location>
        <begin position="248"/>
        <end position="265"/>
    </location>
</feature>
<reference evidence="8" key="1">
    <citation type="submission" date="2021-01" db="EMBL/GenBank/DDBJ databases">
        <title>Rhizobium sp. strain KVB221 16S ribosomal RNA gene Genome sequencing and assembly.</title>
        <authorList>
            <person name="Kang M."/>
        </authorList>
    </citation>
    <scope>NUCLEOTIDE SEQUENCE</scope>
    <source>
        <strain evidence="8">KVB221</strain>
    </source>
</reference>
<feature type="transmembrane region" description="Helical" evidence="6">
    <location>
        <begin position="35"/>
        <end position="52"/>
    </location>
</feature>
<evidence type="ECO:0000313" key="8">
    <source>
        <dbReference type="EMBL" id="MBL0372114.1"/>
    </source>
</evidence>
<feature type="transmembrane region" description="Helical" evidence="6">
    <location>
        <begin position="92"/>
        <end position="114"/>
    </location>
</feature>
<feature type="transmembrane region" description="Helical" evidence="6">
    <location>
        <begin position="123"/>
        <end position="141"/>
    </location>
</feature>
<keyword evidence="5 6" id="KW-0472">Membrane</keyword>
<evidence type="ECO:0000259" key="7">
    <source>
        <dbReference type="Pfam" id="PF00892"/>
    </source>
</evidence>
<dbReference type="EMBL" id="JAEQNC010000004">
    <property type="protein sequence ID" value="MBL0372114.1"/>
    <property type="molecule type" value="Genomic_DNA"/>
</dbReference>
<sequence length="302" mass="32228">MKLERFAPVLFVLLWSSGWISPVYGIGHASAEVFLSVRFALAAVAFAIFSVASGARWPKDPKFIAHGFVSGLLLHGAYLGGVWWAIFNGVPASVSGVIAALQPLMTGALAPWLVGEKLSGTQLMGLVLGFLGILTALVPSFEGVDAAVFAERAFPIAVNIVAMSGAVLGTLYQKRFIHGGDMRTTAVYQYIGAFSVVFALTFVTEEPKFDFSLQLMLVMAWSVFALSMGAVALLLYMIRRGQVSRAASLIYLMPPTVAIESYIFLGEPLGFWMIAGTVIVVAGVWLAGRKPKTLQAAPSTAS</sequence>